<organism evidence="5 6">
    <name type="scientific">Rouxiella chamberiensis</name>
    <dbReference type="NCBI Taxonomy" id="1513468"/>
    <lineage>
        <taxon>Bacteria</taxon>
        <taxon>Pseudomonadati</taxon>
        <taxon>Pseudomonadota</taxon>
        <taxon>Gammaproteobacteria</taxon>
        <taxon>Enterobacterales</taxon>
        <taxon>Yersiniaceae</taxon>
        <taxon>Rouxiella</taxon>
    </lineage>
</organism>
<dbReference type="RefSeq" id="WP_045046778.1">
    <property type="nucleotide sequence ID" value="NZ_CP114058.1"/>
</dbReference>
<evidence type="ECO:0000259" key="4">
    <source>
        <dbReference type="SMART" id="SM00062"/>
    </source>
</evidence>
<dbReference type="PANTHER" id="PTHR35936:SF17">
    <property type="entry name" value="ARGININE-BINDING EXTRACELLULAR PROTEIN ARTP"/>
    <property type="match status" value="1"/>
</dbReference>
<evidence type="ECO:0000256" key="3">
    <source>
        <dbReference type="SAM" id="SignalP"/>
    </source>
</evidence>
<dbReference type="InterPro" id="IPR001638">
    <property type="entry name" value="Solute-binding_3/MltF_N"/>
</dbReference>
<accession>A0ABY7HT88</accession>
<feature type="chain" id="PRO_5045504882" evidence="3">
    <location>
        <begin position="30"/>
        <end position="256"/>
    </location>
</feature>
<evidence type="ECO:0000256" key="2">
    <source>
        <dbReference type="ARBA" id="ARBA00022729"/>
    </source>
</evidence>
<protein>
    <submittedName>
        <fullName evidence="5">ABC transporter substrate-binding protein</fullName>
    </submittedName>
</protein>
<keyword evidence="6" id="KW-1185">Reference proteome</keyword>
<dbReference type="Pfam" id="PF00497">
    <property type="entry name" value="SBP_bac_3"/>
    <property type="match status" value="1"/>
</dbReference>
<dbReference type="Gene3D" id="3.40.190.10">
    <property type="entry name" value="Periplasmic binding protein-like II"/>
    <property type="match status" value="2"/>
</dbReference>
<feature type="domain" description="Solute-binding protein family 3/N-terminal" evidence="4">
    <location>
        <begin position="31"/>
        <end position="255"/>
    </location>
</feature>
<evidence type="ECO:0000256" key="1">
    <source>
        <dbReference type="ARBA" id="ARBA00010333"/>
    </source>
</evidence>
<comment type="similarity">
    <text evidence="1">Belongs to the bacterial solute-binding protein 3 family.</text>
</comment>
<reference evidence="5" key="1">
    <citation type="submission" date="2022-12" db="EMBL/GenBank/DDBJ databases">
        <title>Complete genome sequence of an Australian strain of Rouxiella badensis DAR84756 and resolution of the R. badensis DSM100043 and R. chamberiensis DSM28324 genomes.</title>
        <authorList>
            <person name="Paul S."/>
            <person name="Anderson P.J."/>
            <person name="Maynard G."/>
            <person name="Dyall-Smith M."/>
            <person name="Kudinha T."/>
        </authorList>
    </citation>
    <scope>NUCLEOTIDE SEQUENCE</scope>
    <source>
        <strain evidence="5">DSM 28324</strain>
    </source>
</reference>
<evidence type="ECO:0000313" key="5">
    <source>
        <dbReference type="EMBL" id="WAT02616.1"/>
    </source>
</evidence>
<name>A0ABY7HT88_9GAMM</name>
<dbReference type="Proteomes" id="UP001164712">
    <property type="component" value="Chromosome"/>
</dbReference>
<feature type="signal peptide" evidence="3">
    <location>
        <begin position="1"/>
        <end position="29"/>
    </location>
</feature>
<dbReference type="SMART" id="SM00062">
    <property type="entry name" value="PBPb"/>
    <property type="match status" value="1"/>
</dbReference>
<keyword evidence="2 3" id="KW-0732">Signal</keyword>
<evidence type="ECO:0000313" key="6">
    <source>
        <dbReference type="Proteomes" id="UP001164712"/>
    </source>
</evidence>
<proteinExistence type="inferred from homology"/>
<dbReference type="PANTHER" id="PTHR35936">
    <property type="entry name" value="MEMBRANE-BOUND LYTIC MUREIN TRANSGLYCOSYLASE F"/>
    <property type="match status" value="1"/>
</dbReference>
<gene>
    <name evidence="5" type="ORF">O1V66_08715</name>
</gene>
<dbReference type="SUPFAM" id="SSF53850">
    <property type="entry name" value="Periplasmic binding protein-like II"/>
    <property type="match status" value="1"/>
</dbReference>
<dbReference type="EMBL" id="CP114058">
    <property type="protein sequence ID" value="WAT02616.1"/>
    <property type="molecule type" value="Genomic_DNA"/>
</dbReference>
<sequence>MQKSKVSFASVSRGMAVALLMATSVASHAAMLTAGSPPTSAPSTYLDTKTGKIEGFMPDVAREVAGREKLDVNFSAVPFPTLIQSVISGKIDMIVAGMTPTPAREKFISYSQEVTAFGDGLIVRDDNKQKYTDWKDFKGQIIGSPSGTDYSQKLIDSGVAKEVKLYDSPADMARDLQLGRIAGGLSDYPILKAQEKAGKLKGLHVVEGYHPMAVSPMAFGVKKGNDALLEKINTALTAMKADGTLAKLKSKWNMPQ</sequence>
<dbReference type="CDD" id="cd13530">
    <property type="entry name" value="PBP2_peptides_like"/>
    <property type="match status" value="1"/>
</dbReference>